<feature type="compositionally biased region" description="Polar residues" evidence="1">
    <location>
        <begin position="21"/>
        <end position="36"/>
    </location>
</feature>
<dbReference type="AlphaFoldDB" id="A0A4Y3NAS1"/>
<dbReference type="Gene3D" id="2.60.40.230">
    <property type="entry name" value="Neocarzinostatin-like"/>
    <property type="match status" value="1"/>
</dbReference>
<name>A0A4Y3NAS1_PAEAU</name>
<evidence type="ECO:0000313" key="2">
    <source>
        <dbReference type="EMBL" id="GEB18960.1"/>
    </source>
</evidence>
<keyword evidence="3" id="KW-1185">Reference proteome</keyword>
<dbReference type="EMBL" id="BJMD01000009">
    <property type="protein sequence ID" value="GEB18960.1"/>
    <property type="molecule type" value="Genomic_DNA"/>
</dbReference>
<comment type="caution">
    <text evidence="2">The sequence shown here is derived from an EMBL/GenBank/DDBJ whole genome shotgun (WGS) entry which is preliminary data.</text>
</comment>
<dbReference type="Proteomes" id="UP000317715">
    <property type="component" value="Unassembled WGS sequence"/>
</dbReference>
<protein>
    <submittedName>
        <fullName evidence="2">Uncharacterized protein</fullName>
    </submittedName>
</protein>
<feature type="region of interest" description="Disordered" evidence="1">
    <location>
        <begin position="1"/>
        <end position="39"/>
    </location>
</feature>
<evidence type="ECO:0000256" key="1">
    <source>
        <dbReference type="SAM" id="MobiDB-lite"/>
    </source>
</evidence>
<proteinExistence type="predicted"/>
<organism evidence="2 3">
    <name type="scientific">Paenarthrobacter aurescens</name>
    <name type="common">Arthrobacter aurescens</name>
    <dbReference type="NCBI Taxonomy" id="43663"/>
    <lineage>
        <taxon>Bacteria</taxon>
        <taxon>Bacillati</taxon>
        <taxon>Actinomycetota</taxon>
        <taxon>Actinomycetes</taxon>
        <taxon>Micrococcales</taxon>
        <taxon>Micrococcaceae</taxon>
        <taxon>Paenarthrobacter</taxon>
    </lineage>
</organism>
<accession>A0A4Y3NAS1</accession>
<feature type="compositionally biased region" description="Low complexity" evidence="1">
    <location>
        <begin position="1"/>
        <end position="11"/>
    </location>
</feature>
<reference evidence="2 3" key="1">
    <citation type="submission" date="2019-06" db="EMBL/GenBank/DDBJ databases">
        <title>Whole genome shotgun sequence of Paenarthrobacter aurescens NBRC 12136.</title>
        <authorList>
            <person name="Hosoyama A."/>
            <person name="Uohara A."/>
            <person name="Ohji S."/>
            <person name="Ichikawa N."/>
        </authorList>
    </citation>
    <scope>NUCLEOTIDE SEQUENCE [LARGE SCALE GENOMIC DNA]</scope>
    <source>
        <strain evidence="2 3">NBRC 12136</strain>
    </source>
</reference>
<dbReference type="RefSeq" id="WP_246095758.1">
    <property type="nucleotide sequence ID" value="NZ_BAAAWK010000001.1"/>
</dbReference>
<sequence>MFASASSAMASTYPAPGDEQGTVTDGTINRGETITFSGGGYIPGETVNITFEKRGGPQGTPPAPISVVADGNGTISADITFENAGSYIISAVGATSGNIRSARVAVNNGNHGGGNNGKGKGGSDFVAASSVTDAGTAADAAAIPADSGMVTWGLAGAGVLAAGAATVVVARRRAGTNASD</sequence>
<evidence type="ECO:0000313" key="3">
    <source>
        <dbReference type="Proteomes" id="UP000317715"/>
    </source>
</evidence>
<dbReference type="GeneID" id="97299697"/>
<gene>
    <name evidence="2" type="ORF">AAU01_17150</name>
</gene>